<dbReference type="AlphaFoldDB" id="A0AAN9SH55"/>
<accession>A0AAN9SH55</accession>
<sequence>MIMMCSIAEGSVAHCLEGLAMRRTVVGATQCWIPMTHPSLTFLAVLDIFRPAMRVPVTPDLCSHFLAGQSLFLAIFQF</sequence>
<keyword evidence="2" id="KW-1185">Reference proteome</keyword>
<dbReference type="Proteomes" id="UP001386955">
    <property type="component" value="Unassembled WGS sequence"/>
</dbReference>
<evidence type="ECO:0000313" key="1">
    <source>
        <dbReference type="EMBL" id="KAK7395494.1"/>
    </source>
</evidence>
<dbReference type="EMBL" id="JAYMYS010000004">
    <property type="protein sequence ID" value="KAK7395494.1"/>
    <property type="molecule type" value="Genomic_DNA"/>
</dbReference>
<proteinExistence type="predicted"/>
<reference evidence="1 2" key="1">
    <citation type="submission" date="2024-01" db="EMBL/GenBank/DDBJ databases">
        <title>The genomes of 5 underutilized Papilionoideae crops provide insights into root nodulation and disease resistanc.</title>
        <authorList>
            <person name="Jiang F."/>
        </authorList>
    </citation>
    <scope>NUCLEOTIDE SEQUENCE [LARGE SCALE GENOMIC DNA]</scope>
    <source>
        <strain evidence="1">DUOXIRENSHENG_FW03</strain>
        <tissue evidence="1">Leaves</tissue>
    </source>
</reference>
<evidence type="ECO:0000313" key="2">
    <source>
        <dbReference type="Proteomes" id="UP001386955"/>
    </source>
</evidence>
<organism evidence="1 2">
    <name type="scientific">Psophocarpus tetragonolobus</name>
    <name type="common">Winged bean</name>
    <name type="synonym">Dolichos tetragonolobus</name>
    <dbReference type="NCBI Taxonomy" id="3891"/>
    <lineage>
        <taxon>Eukaryota</taxon>
        <taxon>Viridiplantae</taxon>
        <taxon>Streptophyta</taxon>
        <taxon>Embryophyta</taxon>
        <taxon>Tracheophyta</taxon>
        <taxon>Spermatophyta</taxon>
        <taxon>Magnoliopsida</taxon>
        <taxon>eudicotyledons</taxon>
        <taxon>Gunneridae</taxon>
        <taxon>Pentapetalae</taxon>
        <taxon>rosids</taxon>
        <taxon>fabids</taxon>
        <taxon>Fabales</taxon>
        <taxon>Fabaceae</taxon>
        <taxon>Papilionoideae</taxon>
        <taxon>50 kb inversion clade</taxon>
        <taxon>NPAAA clade</taxon>
        <taxon>indigoferoid/millettioid clade</taxon>
        <taxon>Phaseoleae</taxon>
        <taxon>Psophocarpus</taxon>
    </lineage>
</organism>
<name>A0AAN9SH55_PSOTE</name>
<gene>
    <name evidence="1" type="ORF">VNO78_16053</name>
</gene>
<comment type="caution">
    <text evidence="1">The sequence shown here is derived from an EMBL/GenBank/DDBJ whole genome shotgun (WGS) entry which is preliminary data.</text>
</comment>
<protein>
    <submittedName>
        <fullName evidence="1">Uncharacterized protein</fullName>
    </submittedName>
</protein>